<comment type="caution">
    <text evidence="9">The sequence shown here is derived from an EMBL/GenBank/DDBJ whole genome shotgun (WGS) entry which is preliminary data.</text>
</comment>
<keyword evidence="7 8" id="KW-0472">Membrane</keyword>
<dbReference type="RefSeq" id="WP_251776704.1">
    <property type="nucleotide sequence ID" value="NZ_JAMKFE010000002.1"/>
</dbReference>
<evidence type="ECO:0000256" key="7">
    <source>
        <dbReference type="ARBA" id="ARBA00023136"/>
    </source>
</evidence>
<keyword evidence="3" id="KW-0813">Transport</keyword>
<feature type="transmembrane region" description="Helical" evidence="8">
    <location>
        <begin position="25"/>
        <end position="44"/>
    </location>
</feature>
<dbReference type="Proteomes" id="UP001165541">
    <property type="component" value="Unassembled WGS sequence"/>
</dbReference>
<reference evidence="9" key="1">
    <citation type="submission" date="2022-05" db="EMBL/GenBank/DDBJ databases">
        <title>Schlegelella sp. nov., isolated from mangrove soil.</title>
        <authorList>
            <person name="Liu Y."/>
            <person name="Ge X."/>
            <person name="Liu W."/>
        </authorList>
    </citation>
    <scope>NUCLEOTIDE SEQUENCE</scope>
    <source>
        <strain evidence="9">S2-27</strain>
    </source>
</reference>
<comment type="subcellular location">
    <subcellularLocation>
        <location evidence="1">Cell membrane</location>
        <topology evidence="1">Multi-pass membrane protein</topology>
    </subcellularLocation>
</comment>
<evidence type="ECO:0000256" key="3">
    <source>
        <dbReference type="ARBA" id="ARBA00022448"/>
    </source>
</evidence>
<evidence type="ECO:0000256" key="2">
    <source>
        <dbReference type="ARBA" id="ARBA00010735"/>
    </source>
</evidence>
<keyword evidence="10" id="KW-1185">Reference proteome</keyword>
<organism evidence="9 10">
    <name type="scientific">Caldimonas mangrovi</name>
    <dbReference type="NCBI Taxonomy" id="2944811"/>
    <lineage>
        <taxon>Bacteria</taxon>
        <taxon>Pseudomonadati</taxon>
        <taxon>Pseudomonadota</taxon>
        <taxon>Betaproteobacteria</taxon>
        <taxon>Burkholderiales</taxon>
        <taxon>Sphaerotilaceae</taxon>
        <taxon>Caldimonas</taxon>
    </lineage>
</organism>
<feature type="transmembrane region" description="Helical" evidence="8">
    <location>
        <begin position="219"/>
        <end position="236"/>
    </location>
</feature>
<feature type="transmembrane region" description="Helical" evidence="8">
    <location>
        <begin position="50"/>
        <end position="73"/>
    </location>
</feature>
<evidence type="ECO:0000313" key="9">
    <source>
        <dbReference type="EMBL" id="MCM5678558.1"/>
    </source>
</evidence>
<protein>
    <submittedName>
        <fullName evidence="9">AzlC family ABC transporter permease</fullName>
    </submittedName>
</protein>
<name>A0ABT0YKY3_9BURK</name>
<sequence length="252" mass="26788">MSSPLLSSVRTTLRHPEFRQGAQDMVHVALGIAAWGLVTGVAMVKSGLSVPLAVFMSLSVFAGSAQLTALPLIASGAPMWVVWATAACVNLRFVIFSAMWRPYFAPYSRGQRAVLGYFSGDLNYVMFLKRFPQGEPQPDNLPYYWGGVATNWIGWQTSSMIGIALANVIPVHWGLGFAGVLALVGITCSLLQGKATWVAAGTAAAAAVAAFALPLRLNILVAIAAAVAVGLAIEAAEQMQRQVRREAEGRRA</sequence>
<keyword evidence="6 8" id="KW-1133">Transmembrane helix</keyword>
<evidence type="ECO:0000313" key="10">
    <source>
        <dbReference type="Proteomes" id="UP001165541"/>
    </source>
</evidence>
<comment type="similarity">
    <text evidence="2">Belongs to the AzlC family.</text>
</comment>
<evidence type="ECO:0000256" key="5">
    <source>
        <dbReference type="ARBA" id="ARBA00022692"/>
    </source>
</evidence>
<dbReference type="InterPro" id="IPR011606">
    <property type="entry name" value="Brnchd-chn_aa_trnsp_permease"/>
</dbReference>
<dbReference type="PANTHER" id="PTHR34979">
    <property type="entry name" value="INNER MEMBRANE PROTEIN YGAZ"/>
    <property type="match status" value="1"/>
</dbReference>
<evidence type="ECO:0000256" key="1">
    <source>
        <dbReference type="ARBA" id="ARBA00004651"/>
    </source>
</evidence>
<dbReference type="Pfam" id="PF03591">
    <property type="entry name" value="AzlC"/>
    <property type="match status" value="1"/>
</dbReference>
<feature type="transmembrane region" description="Helical" evidence="8">
    <location>
        <begin position="160"/>
        <end position="183"/>
    </location>
</feature>
<evidence type="ECO:0000256" key="6">
    <source>
        <dbReference type="ARBA" id="ARBA00022989"/>
    </source>
</evidence>
<proteinExistence type="inferred from homology"/>
<keyword evidence="4" id="KW-1003">Cell membrane</keyword>
<dbReference type="PANTHER" id="PTHR34979:SF1">
    <property type="entry name" value="INNER MEMBRANE PROTEIN YGAZ"/>
    <property type="match status" value="1"/>
</dbReference>
<accession>A0ABT0YKY3</accession>
<evidence type="ECO:0000256" key="8">
    <source>
        <dbReference type="SAM" id="Phobius"/>
    </source>
</evidence>
<dbReference type="EMBL" id="JAMKFE010000002">
    <property type="protein sequence ID" value="MCM5678558.1"/>
    <property type="molecule type" value="Genomic_DNA"/>
</dbReference>
<evidence type="ECO:0000256" key="4">
    <source>
        <dbReference type="ARBA" id="ARBA00022475"/>
    </source>
</evidence>
<feature type="transmembrane region" description="Helical" evidence="8">
    <location>
        <begin position="80"/>
        <end position="100"/>
    </location>
</feature>
<gene>
    <name evidence="9" type="ORF">M8A51_03315</name>
</gene>
<keyword evidence="5 8" id="KW-0812">Transmembrane</keyword>